<evidence type="ECO:0000313" key="3">
    <source>
        <dbReference type="EMBL" id="SDW08330.1"/>
    </source>
</evidence>
<accession>A0AAN4UNI8</accession>
<dbReference type="Proteomes" id="UP000199541">
    <property type="component" value="Unassembled WGS sequence"/>
</dbReference>
<keyword evidence="1" id="KW-1133">Transmembrane helix</keyword>
<evidence type="ECO:0000313" key="5">
    <source>
        <dbReference type="Proteomes" id="UP000634647"/>
    </source>
</evidence>
<dbReference type="RefSeq" id="WP_035844036.1">
    <property type="nucleotide sequence ID" value="NZ_BNAB01000001.1"/>
</dbReference>
<dbReference type="EMBL" id="FNOB01000001">
    <property type="protein sequence ID" value="SDW08330.1"/>
    <property type="molecule type" value="Genomic_DNA"/>
</dbReference>
<reference evidence="2" key="3">
    <citation type="submission" date="2023-06" db="EMBL/GenBank/DDBJ databases">
        <authorList>
            <person name="Sun Q."/>
            <person name="Zhou Y."/>
        </authorList>
    </citation>
    <scope>NUCLEOTIDE SEQUENCE</scope>
    <source>
        <strain evidence="2">CGMCC 1.10859</strain>
    </source>
</reference>
<evidence type="ECO:0000256" key="1">
    <source>
        <dbReference type="SAM" id="Phobius"/>
    </source>
</evidence>
<dbReference type="AlphaFoldDB" id="A0AAN4UNI8"/>
<keyword evidence="1" id="KW-0472">Membrane</keyword>
<proteinExistence type="predicted"/>
<gene>
    <name evidence="2" type="ORF">GCM10008024_03210</name>
    <name evidence="3" type="ORF">SAMN05444006_101229</name>
</gene>
<feature type="transmembrane region" description="Helical" evidence="1">
    <location>
        <begin position="58"/>
        <end position="78"/>
    </location>
</feature>
<dbReference type="EMBL" id="BNAB01000001">
    <property type="protein sequence ID" value="GHD98689.1"/>
    <property type="molecule type" value="Genomic_DNA"/>
</dbReference>
<organism evidence="2 5">
    <name type="scientific">Allgaiera indica</name>
    <dbReference type="NCBI Taxonomy" id="765699"/>
    <lineage>
        <taxon>Bacteria</taxon>
        <taxon>Pseudomonadati</taxon>
        <taxon>Pseudomonadota</taxon>
        <taxon>Alphaproteobacteria</taxon>
        <taxon>Rhodobacterales</taxon>
        <taxon>Paracoccaceae</taxon>
        <taxon>Allgaiera</taxon>
    </lineage>
</organism>
<protein>
    <recommendedName>
        <fullName evidence="6">NfeD-like C-terminal domain-containing protein</fullName>
    </recommendedName>
</protein>
<feature type="transmembrane region" description="Helical" evidence="1">
    <location>
        <begin position="6"/>
        <end position="22"/>
    </location>
</feature>
<evidence type="ECO:0000313" key="4">
    <source>
        <dbReference type="Proteomes" id="UP000199541"/>
    </source>
</evidence>
<keyword evidence="1" id="KW-0812">Transmembrane</keyword>
<evidence type="ECO:0000313" key="2">
    <source>
        <dbReference type="EMBL" id="GHD98689.1"/>
    </source>
</evidence>
<reference evidence="2" key="1">
    <citation type="journal article" date="2014" name="Int. J. Syst. Evol. Microbiol.">
        <title>Complete genome sequence of Corynebacterium casei LMG S-19264T (=DSM 44701T), isolated from a smear-ripened cheese.</title>
        <authorList>
            <consortium name="US DOE Joint Genome Institute (JGI-PGF)"/>
            <person name="Walter F."/>
            <person name="Albersmeier A."/>
            <person name="Kalinowski J."/>
            <person name="Ruckert C."/>
        </authorList>
    </citation>
    <scope>NUCLEOTIDE SEQUENCE</scope>
    <source>
        <strain evidence="2">CGMCC 1.10859</strain>
    </source>
</reference>
<dbReference type="Proteomes" id="UP000634647">
    <property type="component" value="Unassembled WGS sequence"/>
</dbReference>
<evidence type="ECO:0008006" key="6">
    <source>
        <dbReference type="Google" id="ProtNLM"/>
    </source>
</evidence>
<name>A0AAN4UNI8_9RHOB</name>
<sequence length="95" mass="10629">MSWTDWWVWVVGGLLLGIFEILMPAFVFLGFAIGAVLTGLILWSGLPPAAWMGDDLFRHFLIFGVLSLIAWLGLRAVVGLRKGQVRIIHHDINDN</sequence>
<comment type="caution">
    <text evidence="2">The sequence shown here is derived from an EMBL/GenBank/DDBJ whole genome shotgun (WGS) entry which is preliminary data.</text>
</comment>
<keyword evidence="4" id="KW-1185">Reference proteome</keyword>
<reference evidence="3 4" key="2">
    <citation type="submission" date="2016-10" db="EMBL/GenBank/DDBJ databases">
        <authorList>
            <person name="Varghese N."/>
            <person name="Submissions S."/>
        </authorList>
    </citation>
    <scope>NUCLEOTIDE SEQUENCE [LARGE SCALE GENOMIC DNA]</scope>
    <source>
        <strain evidence="3 4">DSM 24802</strain>
    </source>
</reference>